<dbReference type="InterPro" id="IPR029058">
    <property type="entry name" value="AB_hydrolase_fold"/>
</dbReference>
<comment type="caution">
    <text evidence="2">The sequence shown here is derived from an EMBL/GenBank/DDBJ whole genome shotgun (WGS) entry which is preliminary data.</text>
</comment>
<gene>
    <name evidence="2" type="ORF">DFP86_101265</name>
</gene>
<keyword evidence="3" id="KW-1185">Reference proteome</keyword>
<reference evidence="2 3" key="1">
    <citation type="submission" date="2019-03" db="EMBL/GenBank/DDBJ databases">
        <title>Genomic Encyclopedia of Type Strains, Phase III (KMG-III): the genomes of soil and plant-associated and newly described type strains.</title>
        <authorList>
            <person name="Whitman W."/>
        </authorList>
    </citation>
    <scope>NUCLEOTIDE SEQUENCE [LARGE SCALE GENOMIC DNA]</scope>
    <source>
        <strain evidence="2 3">CECT 8976</strain>
    </source>
</reference>
<dbReference type="OrthoDB" id="8587800at2"/>
<sequence length="376" mass="41043">MFTFELDYRALFDERAWQMKAQGISGKSLRLVRSHVTNFWGTGPGAWTHEWTLHAKQAERAERWLEASACYGAARFPVINTPERQQALADQIRCYLRASPEFPCHFSRKSLDIQTPAGPAQIMAHLFEPAKASRRPRPLLCLSGGVYIGKFELHHLALTLARFGGLRVCVLDMPGTGETTLPLEPNSHLVYQQAIDQLRDPAARAGMLGISIGGHWAAKLAMLGSVDAAVDIGGPVGFDTKPGSSPLALNNALTGTIANAMQLTAMPDEAQANQLVQEFSLAHQGLLIAPPKAPLLVINGSRDPYVNQQDTLGFAGQDNAEVWLIDRAGHCAAEQFIRLVPGIMLWLRQKLDAPSGLSYPTGLVSKVLMPRRTVLT</sequence>
<dbReference type="Proteomes" id="UP000295611">
    <property type="component" value="Unassembled WGS sequence"/>
</dbReference>
<dbReference type="Pfam" id="PF06500">
    <property type="entry name" value="FrsA-like"/>
    <property type="match status" value="1"/>
</dbReference>
<dbReference type="InterPro" id="IPR050261">
    <property type="entry name" value="FrsA_esterase"/>
</dbReference>
<name>A0A4R7BFN8_9NEIS</name>
<proteinExistence type="predicted"/>
<dbReference type="SUPFAM" id="SSF53474">
    <property type="entry name" value="alpha/beta-Hydrolases"/>
    <property type="match status" value="1"/>
</dbReference>
<dbReference type="GO" id="GO:0016787">
    <property type="term" value="F:hydrolase activity"/>
    <property type="evidence" value="ECO:0007669"/>
    <property type="project" value="UniProtKB-KW"/>
</dbReference>
<organism evidence="2 3">
    <name type="scientific">Paludibacterium purpuratum</name>
    <dbReference type="NCBI Taxonomy" id="1144873"/>
    <lineage>
        <taxon>Bacteria</taxon>
        <taxon>Pseudomonadati</taxon>
        <taxon>Pseudomonadota</taxon>
        <taxon>Betaproteobacteria</taxon>
        <taxon>Neisseriales</taxon>
        <taxon>Chromobacteriaceae</taxon>
        <taxon>Paludibacterium</taxon>
    </lineage>
</organism>
<dbReference type="PANTHER" id="PTHR22946:SF0">
    <property type="entry name" value="DIENELACTONE HYDROLASE DOMAIN-CONTAINING PROTEIN"/>
    <property type="match status" value="1"/>
</dbReference>
<evidence type="ECO:0000313" key="3">
    <source>
        <dbReference type="Proteomes" id="UP000295611"/>
    </source>
</evidence>
<accession>A0A4R7BFN8</accession>
<dbReference type="InterPro" id="IPR010520">
    <property type="entry name" value="FrsA-like"/>
</dbReference>
<dbReference type="PANTHER" id="PTHR22946">
    <property type="entry name" value="DIENELACTONE HYDROLASE DOMAIN-CONTAINING PROTEIN-RELATED"/>
    <property type="match status" value="1"/>
</dbReference>
<dbReference type="EMBL" id="SNZP01000001">
    <property type="protein sequence ID" value="TDR82875.1"/>
    <property type="molecule type" value="Genomic_DNA"/>
</dbReference>
<evidence type="ECO:0000256" key="1">
    <source>
        <dbReference type="ARBA" id="ARBA00022801"/>
    </source>
</evidence>
<dbReference type="RefSeq" id="WP_133678195.1">
    <property type="nucleotide sequence ID" value="NZ_SNZP01000001.1"/>
</dbReference>
<dbReference type="Gene3D" id="3.40.50.1820">
    <property type="entry name" value="alpha/beta hydrolase"/>
    <property type="match status" value="1"/>
</dbReference>
<keyword evidence="1" id="KW-0378">Hydrolase</keyword>
<protein>
    <submittedName>
        <fullName evidence="2">Esterase FrsA</fullName>
    </submittedName>
</protein>
<evidence type="ECO:0000313" key="2">
    <source>
        <dbReference type="EMBL" id="TDR82875.1"/>
    </source>
</evidence>
<dbReference type="AlphaFoldDB" id="A0A4R7BFN8"/>